<sequence>MILQPISTKQPRWEAWSLERLVHKIAIALGHALETSTTSTYESHLQSYLTFCHNHHFPIEPTNNTLSFYMVYMCHHLKPSTVSTYLSGSCHLLEPYYPNVCKACSSPMVTHSLAGMKKLHGLQPTNHKCALTCEDLITIFRLLSSNPAYNDHLFMAMLITGFFGLLRLGELTLPDNIRKHSFKKVTMRHTLSLETSCFSFTLPYDKVDRTTALALAGVTDNAIQAMGHWSLDTWHIYIRKHPVRLQALMHNHSAFQTPSSTTTHSSLPNHSRK</sequence>
<name>A0A0C9U4H9_SPHS4</name>
<evidence type="ECO:0000313" key="2">
    <source>
        <dbReference type="EMBL" id="KIJ37838.1"/>
    </source>
</evidence>
<accession>A0A0C9U4H9</accession>
<keyword evidence="3" id="KW-1185">Reference proteome</keyword>
<dbReference type="EMBL" id="KN837166">
    <property type="protein sequence ID" value="KIJ37838.1"/>
    <property type="molecule type" value="Genomic_DNA"/>
</dbReference>
<evidence type="ECO:0000313" key="3">
    <source>
        <dbReference type="Proteomes" id="UP000054279"/>
    </source>
</evidence>
<dbReference type="GO" id="GO:0003677">
    <property type="term" value="F:DNA binding"/>
    <property type="evidence" value="ECO:0007669"/>
    <property type="project" value="UniProtKB-KW"/>
</dbReference>
<proteinExistence type="predicted"/>
<organism evidence="2 3">
    <name type="scientific">Sphaerobolus stellatus (strain SS14)</name>
    <dbReference type="NCBI Taxonomy" id="990650"/>
    <lineage>
        <taxon>Eukaryota</taxon>
        <taxon>Fungi</taxon>
        <taxon>Dikarya</taxon>
        <taxon>Basidiomycota</taxon>
        <taxon>Agaricomycotina</taxon>
        <taxon>Agaricomycetes</taxon>
        <taxon>Phallomycetidae</taxon>
        <taxon>Geastrales</taxon>
        <taxon>Sphaerobolaceae</taxon>
        <taxon>Sphaerobolus</taxon>
    </lineage>
</organism>
<dbReference type="PANTHER" id="PTHR34605:SF3">
    <property type="entry name" value="P CELL-TYPE AGGLUTINATION PROTEIN MAP4-LIKE-RELATED"/>
    <property type="match status" value="1"/>
</dbReference>
<dbReference type="Gene3D" id="1.10.150.130">
    <property type="match status" value="1"/>
</dbReference>
<keyword evidence="1" id="KW-0238">DNA-binding</keyword>
<evidence type="ECO:0000256" key="1">
    <source>
        <dbReference type="ARBA" id="ARBA00023125"/>
    </source>
</evidence>
<dbReference type="InterPro" id="IPR010998">
    <property type="entry name" value="Integrase_recombinase_N"/>
</dbReference>
<reference evidence="2 3" key="1">
    <citation type="submission" date="2014-06" db="EMBL/GenBank/DDBJ databases">
        <title>Evolutionary Origins and Diversification of the Mycorrhizal Mutualists.</title>
        <authorList>
            <consortium name="DOE Joint Genome Institute"/>
            <consortium name="Mycorrhizal Genomics Consortium"/>
            <person name="Kohler A."/>
            <person name="Kuo A."/>
            <person name="Nagy L.G."/>
            <person name="Floudas D."/>
            <person name="Copeland A."/>
            <person name="Barry K.W."/>
            <person name="Cichocki N."/>
            <person name="Veneault-Fourrey C."/>
            <person name="LaButti K."/>
            <person name="Lindquist E.A."/>
            <person name="Lipzen A."/>
            <person name="Lundell T."/>
            <person name="Morin E."/>
            <person name="Murat C."/>
            <person name="Riley R."/>
            <person name="Ohm R."/>
            <person name="Sun H."/>
            <person name="Tunlid A."/>
            <person name="Henrissat B."/>
            <person name="Grigoriev I.V."/>
            <person name="Hibbett D.S."/>
            <person name="Martin F."/>
        </authorList>
    </citation>
    <scope>NUCLEOTIDE SEQUENCE [LARGE SCALE GENOMIC DNA]</scope>
    <source>
        <strain evidence="2 3">SS14</strain>
    </source>
</reference>
<protein>
    <submittedName>
        <fullName evidence="2">Uncharacterized protein</fullName>
    </submittedName>
</protein>
<dbReference type="AlphaFoldDB" id="A0A0C9U4H9"/>
<dbReference type="InterPro" id="IPR052925">
    <property type="entry name" value="Phage_Integrase-like_Recomb"/>
</dbReference>
<dbReference type="HOGENOM" id="CLU_073387_0_0_1"/>
<dbReference type="OrthoDB" id="5598396at2759"/>
<dbReference type="Proteomes" id="UP000054279">
    <property type="component" value="Unassembled WGS sequence"/>
</dbReference>
<dbReference type="PANTHER" id="PTHR34605">
    <property type="entry name" value="PHAGE_INTEGRASE DOMAIN-CONTAINING PROTEIN"/>
    <property type="match status" value="1"/>
</dbReference>
<gene>
    <name evidence="2" type="ORF">M422DRAFT_177471</name>
</gene>